<reference evidence="8 9" key="1">
    <citation type="submission" date="2018-12" db="EMBL/GenBank/DDBJ databases">
        <authorList>
            <consortium name="Pathogen Informatics"/>
        </authorList>
    </citation>
    <scope>NUCLEOTIDE SEQUENCE [LARGE SCALE GENOMIC DNA]</scope>
    <source>
        <strain evidence="8 9">NCTC11432</strain>
    </source>
</reference>
<dbReference type="EC" id="1.6.5.-" evidence="6"/>
<feature type="domain" description="Flavodoxin-like fold" evidence="7">
    <location>
        <begin position="2"/>
        <end position="182"/>
    </location>
</feature>
<dbReference type="Pfam" id="PF02525">
    <property type="entry name" value="Flavodoxin_2"/>
    <property type="match status" value="1"/>
</dbReference>
<evidence type="ECO:0000256" key="4">
    <source>
        <dbReference type="ARBA" id="ARBA00023027"/>
    </source>
</evidence>
<evidence type="ECO:0000256" key="3">
    <source>
        <dbReference type="ARBA" id="ARBA00023002"/>
    </source>
</evidence>
<evidence type="ECO:0000256" key="2">
    <source>
        <dbReference type="ARBA" id="ARBA00022643"/>
    </source>
</evidence>
<accession>A0A3S4M3J3</accession>
<dbReference type="GO" id="GO:0016652">
    <property type="term" value="F:oxidoreductase activity, acting on NAD(P)H as acceptor"/>
    <property type="evidence" value="ECO:0007669"/>
    <property type="project" value="UniProtKB-UniRule"/>
</dbReference>
<keyword evidence="1 6" id="KW-0285">Flavoprotein</keyword>
<proteinExistence type="inferred from homology"/>
<dbReference type="InterPro" id="IPR023048">
    <property type="entry name" value="NADH:quinone_OxRdtase_FMN_depd"/>
</dbReference>
<keyword evidence="2 6" id="KW-0288">FMN</keyword>
<dbReference type="GO" id="GO:0010181">
    <property type="term" value="F:FMN binding"/>
    <property type="evidence" value="ECO:0007669"/>
    <property type="project" value="UniProtKB-UniRule"/>
</dbReference>
<dbReference type="PANTHER" id="PTHR43741">
    <property type="entry name" value="FMN-DEPENDENT NADH-AZOREDUCTASE 1"/>
    <property type="match status" value="1"/>
</dbReference>
<name>A0A3S4M3J3_CHRGE</name>
<sequence length="202" mass="22648">MKNILHIISSARGEKSYSNQLSSAILEKLLQKGNINKITLRNLVKDAPPYADEVSIHEFYKHPELYDEQSGQLLSYANLIVDEVREADIIVIGTPVFNLGISTPLKAWLDQLIRVGITYVFDEQWNRVGQLKGKKVYLAVASGGRSAEGSPDYISAYLADVFRSYAGITDVETYRIEGTMENGFTADYESILKDFNSVNEML</sequence>
<dbReference type="HAMAP" id="MF_01216">
    <property type="entry name" value="Azoreductase_type1"/>
    <property type="match status" value="1"/>
</dbReference>
<dbReference type="EC" id="1.7.1.17" evidence="6"/>
<evidence type="ECO:0000259" key="7">
    <source>
        <dbReference type="Pfam" id="PF02525"/>
    </source>
</evidence>
<evidence type="ECO:0000313" key="9">
    <source>
        <dbReference type="Proteomes" id="UP000279227"/>
    </source>
</evidence>
<comment type="similarity">
    <text evidence="6">Belongs to the azoreductase type 1 family.</text>
</comment>
<comment type="cofactor">
    <cofactor evidence="6">
        <name>FMN</name>
        <dbReference type="ChEBI" id="CHEBI:58210"/>
    </cofactor>
    <text evidence="6">Binds 1 FMN per subunit.</text>
</comment>
<feature type="binding site" evidence="6">
    <location>
        <position position="10"/>
    </location>
    <ligand>
        <name>FMN</name>
        <dbReference type="ChEBI" id="CHEBI:58210"/>
    </ligand>
</feature>
<comment type="catalytic activity">
    <reaction evidence="6">
        <text>2 a quinone + NADH + H(+) = 2 a 1,4-benzosemiquinone + NAD(+)</text>
        <dbReference type="Rhea" id="RHEA:65952"/>
        <dbReference type="ChEBI" id="CHEBI:15378"/>
        <dbReference type="ChEBI" id="CHEBI:57540"/>
        <dbReference type="ChEBI" id="CHEBI:57945"/>
        <dbReference type="ChEBI" id="CHEBI:132124"/>
        <dbReference type="ChEBI" id="CHEBI:134225"/>
    </reaction>
</comment>
<dbReference type="PANTHER" id="PTHR43741:SF4">
    <property type="entry name" value="FMN-DEPENDENT NADH:QUINONE OXIDOREDUCTASE"/>
    <property type="match status" value="1"/>
</dbReference>
<evidence type="ECO:0000256" key="1">
    <source>
        <dbReference type="ARBA" id="ARBA00022630"/>
    </source>
</evidence>
<keyword evidence="3 6" id="KW-0560">Oxidoreductase</keyword>
<evidence type="ECO:0000256" key="6">
    <source>
        <dbReference type="HAMAP-Rule" id="MF_01216"/>
    </source>
</evidence>
<keyword evidence="4 6" id="KW-0520">NAD</keyword>
<dbReference type="EMBL" id="LR134289">
    <property type="protein sequence ID" value="VEE10656.1"/>
    <property type="molecule type" value="Genomic_DNA"/>
</dbReference>
<comment type="function">
    <text evidence="6">Quinone reductase that provides resistance to thiol-specific stress caused by electrophilic quinones.</text>
</comment>
<dbReference type="GO" id="GO:0016655">
    <property type="term" value="F:oxidoreductase activity, acting on NAD(P)H, quinone or similar compound as acceptor"/>
    <property type="evidence" value="ECO:0007669"/>
    <property type="project" value="InterPro"/>
</dbReference>
<evidence type="ECO:0000256" key="5">
    <source>
        <dbReference type="ARBA" id="ARBA00048542"/>
    </source>
</evidence>
<dbReference type="AlphaFoldDB" id="A0A3S4M3J3"/>
<protein>
    <recommendedName>
        <fullName evidence="6">FMN dependent NADH:quinone oxidoreductase</fullName>
        <ecNumber evidence="6">1.6.5.-</ecNumber>
    </recommendedName>
    <alternativeName>
        <fullName evidence="6">Azo-dye reductase</fullName>
    </alternativeName>
    <alternativeName>
        <fullName evidence="6">FMN-dependent NADH-azo compound oxidoreductase</fullName>
    </alternativeName>
    <alternativeName>
        <fullName evidence="6">FMN-dependent NADH-azoreductase</fullName>
        <ecNumber evidence="6">1.7.1.17</ecNumber>
    </alternativeName>
</protein>
<dbReference type="InterPro" id="IPR050104">
    <property type="entry name" value="FMN-dep_NADH:Q_OxRdtase_AzoR1"/>
</dbReference>
<comment type="function">
    <text evidence="6">Also exhibits azoreductase activity. Catalyzes the reductive cleavage of the azo bond in aromatic azo compounds to the corresponding amines.</text>
</comment>
<dbReference type="GO" id="GO:0009055">
    <property type="term" value="F:electron transfer activity"/>
    <property type="evidence" value="ECO:0007669"/>
    <property type="project" value="UniProtKB-UniRule"/>
</dbReference>
<dbReference type="InterPro" id="IPR003680">
    <property type="entry name" value="Flavodoxin_fold"/>
</dbReference>
<comment type="catalytic activity">
    <reaction evidence="5">
        <text>N,N-dimethyl-1,4-phenylenediamine + anthranilate + 2 NAD(+) = 2-(4-dimethylaminophenyl)diazenylbenzoate + 2 NADH + 2 H(+)</text>
        <dbReference type="Rhea" id="RHEA:55872"/>
        <dbReference type="ChEBI" id="CHEBI:15378"/>
        <dbReference type="ChEBI" id="CHEBI:15783"/>
        <dbReference type="ChEBI" id="CHEBI:16567"/>
        <dbReference type="ChEBI" id="CHEBI:57540"/>
        <dbReference type="ChEBI" id="CHEBI:57945"/>
        <dbReference type="ChEBI" id="CHEBI:71579"/>
        <dbReference type="EC" id="1.7.1.17"/>
    </reaction>
    <physiologicalReaction direction="right-to-left" evidence="5">
        <dbReference type="Rhea" id="RHEA:55874"/>
    </physiologicalReaction>
</comment>
<evidence type="ECO:0000313" key="8">
    <source>
        <dbReference type="EMBL" id="VEE10656.1"/>
    </source>
</evidence>
<comment type="caution">
    <text evidence="6">Lacks conserved residue(s) required for the propagation of feature annotation.</text>
</comment>
<dbReference type="KEGG" id="cgle:NCTC11432_04280"/>
<dbReference type="Proteomes" id="UP000279227">
    <property type="component" value="Chromosome"/>
</dbReference>
<organism evidence="8 9">
    <name type="scientific">Chryseobacterium gleum</name>
    <name type="common">Flavobacterium gleum</name>
    <dbReference type="NCBI Taxonomy" id="250"/>
    <lineage>
        <taxon>Bacteria</taxon>
        <taxon>Pseudomonadati</taxon>
        <taxon>Bacteroidota</taxon>
        <taxon>Flavobacteriia</taxon>
        <taxon>Flavobacteriales</taxon>
        <taxon>Weeksellaceae</taxon>
        <taxon>Chryseobacterium group</taxon>
        <taxon>Chryseobacterium</taxon>
    </lineage>
</organism>
<gene>
    <name evidence="8" type="primary">azoR_2</name>
    <name evidence="6" type="synonym">azoR</name>
    <name evidence="8" type="ORF">NCTC11432_04280</name>
</gene>
<feature type="binding site" evidence="6">
    <location>
        <begin position="16"/>
        <end position="18"/>
    </location>
    <ligand>
        <name>FMN</name>
        <dbReference type="ChEBI" id="CHEBI:58210"/>
    </ligand>
</feature>
<dbReference type="InterPro" id="IPR029039">
    <property type="entry name" value="Flavoprotein-like_sf"/>
</dbReference>
<dbReference type="OrthoDB" id="9805013at2"/>
<comment type="subunit">
    <text evidence="6">Homodimer.</text>
</comment>
<dbReference type="GeneID" id="93023813"/>
<dbReference type="Gene3D" id="3.40.50.360">
    <property type="match status" value="1"/>
</dbReference>
<dbReference type="SUPFAM" id="SSF52218">
    <property type="entry name" value="Flavoproteins"/>
    <property type="match status" value="1"/>
</dbReference>
<dbReference type="RefSeq" id="WP_002984651.1">
    <property type="nucleotide sequence ID" value="NZ_CP068486.1"/>
</dbReference>